<keyword evidence="3" id="KW-1185">Reference proteome</keyword>
<sequence length="26" mass="2751">MGTETTNGNNHVVAKMPPTPSPLRNS</sequence>
<evidence type="ECO:0000256" key="1">
    <source>
        <dbReference type="SAM" id="MobiDB-lite"/>
    </source>
</evidence>
<feature type="compositionally biased region" description="Pro residues" evidence="1">
    <location>
        <begin position="17"/>
        <end position="26"/>
    </location>
</feature>
<dbReference type="EnsemblPlants" id="Ma07_t10280.1">
    <property type="protein sequence ID" value="Ma07_p10280.1"/>
    <property type="gene ID" value="Ma07_g10280"/>
</dbReference>
<evidence type="ECO:0000313" key="3">
    <source>
        <dbReference type="Proteomes" id="UP000012960"/>
    </source>
</evidence>
<dbReference type="Gramene" id="Ma07_t10280.1">
    <property type="protein sequence ID" value="Ma07_p10280.1"/>
    <property type="gene ID" value="Ma07_g10280"/>
</dbReference>
<feature type="region of interest" description="Disordered" evidence="1">
    <location>
        <begin position="1"/>
        <end position="26"/>
    </location>
</feature>
<evidence type="ECO:0000313" key="2">
    <source>
        <dbReference type="EnsemblPlants" id="Ma07_p10280.1"/>
    </source>
</evidence>
<reference evidence="2" key="1">
    <citation type="submission" date="2021-05" db="UniProtKB">
        <authorList>
            <consortium name="EnsemblPlants"/>
        </authorList>
    </citation>
    <scope>IDENTIFICATION</scope>
    <source>
        <strain evidence="2">subsp. malaccensis</strain>
    </source>
</reference>
<dbReference type="AlphaFoldDB" id="A0A804JU95"/>
<dbReference type="Proteomes" id="UP000012960">
    <property type="component" value="Unplaced"/>
</dbReference>
<proteinExistence type="predicted"/>
<accession>A0A804JU95</accession>
<dbReference type="InParanoid" id="A0A804JU95"/>
<protein>
    <submittedName>
        <fullName evidence="2">Uncharacterized protein</fullName>
    </submittedName>
</protein>
<name>A0A804JU95_MUSAM</name>
<feature type="compositionally biased region" description="Polar residues" evidence="1">
    <location>
        <begin position="1"/>
        <end position="10"/>
    </location>
</feature>
<organism evidence="2 3">
    <name type="scientific">Musa acuminata subsp. malaccensis</name>
    <name type="common">Wild banana</name>
    <name type="synonym">Musa malaccensis</name>
    <dbReference type="NCBI Taxonomy" id="214687"/>
    <lineage>
        <taxon>Eukaryota</taxon>
        <taxon>Viridiplantae</taxon>
        <taxon>Streptophyta</taxon>
        <taxon>Embryophyta</taxon>
        <taxon>Tracheophyta</taxon>
        <taxon>Spermatophyta</taxon>
        <taxon>Magnoliopsida</taxon>
        <taxon>Liliopsida</taxon>
        <taxon>Zingiberales</taxon>
        <taxon>Musaceae</taxon>
        <taxon>Musa</taxon>
    </lineage>
</organism>